<protein>
    <submittedName>
        <fullName evidence="2">Uncharacterized protein</fullName>
    </submittedName>
</protein>
<feature type="compositionally biased region" description="Basic residues" evidence="1">
    <location>
        <begin position="1"/>
        <end position="11"/>
    </location>
</feature>
<evidence type="ECO:0000256" key="1">
    <source>
        <dbReference type="SAM" id="MobiDB-lite"/>
    </source>
</evidence>
<gene>
    <name evidence="2" type="ORF">EVAR_32935_1</name>
</gene>
<dbReference type="EMBL" id="BGZK01000725">
    <property type="protein sequence ID" value="GBP58004.1"/>
    <property type="molecule type" value="Genomic_DNA"/>
</dbReference>
<dbReference type="Proteomes" id="UP000299102">
    <property type="component" value="Unassembled WGS sequence"/>
</dbReference>
<evidence type="ECO:0000313" key="3">
    <source>
        <dbReference type="Proteomes" id="UP000299102"/>
    </source>
</evidence>
<evidence type="ECO:0000313" key="2">
    <source>
        <dbReference type="EMBL" id="GBP58004.1"/>
    </source>
</evidence>
<reference evidence="2 3" key="1">
    <citation type="journal article" date="2019" name="Commun. Biol.">
        <title>The bagworm genome reveals a unique fibroin gene that provides high tensile strength.</title>
        <authorList>
            <person name="Kono N."/>
            <person name="Nakamura H."/>
            <person name="Ohtoshi R."/>
            <person name="Tomita M."/>
            <person name="Numata K."/>
            <person name="Arakawa K."/>
        </authorList>
    </citation>
    <scope>NUCLEOTIDE SEQUENCE [LARGE SCALE GENOMIC DNA]</scope>
</reference>
<proteinExistence type="predicted"/>
<keyword evidence="3" id="KW-1185">Reference proteome</keyword>
<dbReference type="AlphaFoldDB" id="A0A4C1X6M2"/>
<sequence length="75" mass="7976">MKITRSSHRQKPGGARVSGGSGGRGRRGHQPPALGLRLTVAIEAEPAEPRMCDLPDSRTSYDLPDSSAGFILNFS</sequence>
<accession>A0A4C1X6M2</accession>
<organism evidence="2 3">
    <name type="scientific">Eumeta variegata</name>
    <name type="common">Bagworm moth</name>
    <name type="synonym">Eumeta japonica</name>
    <dbReference type="NCBI Taxonomy" id="151549"/>
    <lineage>
        <taxon>Eukaryota</taxon>
        <taxon>Metazoa</taxon>
        <taxon>Ecdysozoa</taxon>
        <taxon>Arthropoda</taxon>
        <taxon>Hexapoda</taxon>
        <taxon>Insecta</taxon>
        <taxon>Pterygota</taxon>
        <taxon>Neoptera</taxon>
        <taxon>Endopterygota</taxon>
        <taxon>Lepidoptera</taxon>
        <taxon>Glossata</taxon>
        <taxon>Ditrysia</taxon>
        <taxon>Tineoidea</taxon>
        <taxon>Psychidae</taxon>
        <taxon>Oiketicinae</taxon>
        <taxon>Eumeta</taxon>
    </lineage>
</organism>
<comment type="caution">
    <text evidence="2">The sequence shown here is derived from an EMBL/GenBank/DDBJ whole genome shotgun (WGS) entry which is preliminary data.</text>
</comment>
<feature type="region of interest" description="Disordered" evidence="1">
    <location>
        <begin position="1"/>
        <end position="35"/>
    </location>
</feature>
<name>A0A4C1X6M2_EUMVA</name>